<reference evidence="3" key="1">
    <citation type="submission" date="2022-06" db="EMBL/GenBank/DDBJ databases">
        <title>Aquibacillus sp. a new bacterium isolated from soil saline samples.</title>
        <authorList>
            <person name="Galisteo C."/>
            <person name="De La Haba R."/>
            <person name="Sanchez-Porro C."/>
            <person name="Ventosa A."/>
        </authorList>
    </citation>
    <scope>NUCLEOTIDE SEQUENCE</scope>
    <source>
        <strain evidence="3">3ASR75-54</strain>
    </source>
</reference>
<evidence type="ECO:0000313" key="3">
    <source>
        <dbReference type="EMBL" id="MDC3417626.1"/>
    </source>
</evidence>
<dbReference type="SMART" id="SM00422">
    <property type="entry name" value="HTH_MERR"/>
    <property type="match status" value="1"/>
</dbReference>
<proteinExistence type="predicted"/>
<sequence length="135" mass="15705">MYRIGELAEITNTSKRTIDYYTKIGLLECERSESNYRYYKQEAIADLKFIDQCKQTNMSLEQIKQRKVVLQATEINKEAMLAQTIDITNKMDFLTNEIEEIQSFFGKLDKSEQLKVVNNLKPHAMALMNALILLS</sequence>
<dbReference type="GO" id="GO:0003677">
    <property type="term" value="F:DNA binding"/>
    <property type="evidence" value="ECO:0007669"/>
    <property type="project" value="UniProtKB-KW"/>
</dbReference>
<comment type="caution">
    <text evidence="3">The sequence shown here is derived from an EMBL/GenBank/DDBJ whole genome shotgun (WGS) entry which is preliminary data.</text>
</comment>
<dbReference type="AlphaFoldDB" id="A0A9X4AF94"/>
<dbReference type="RefSeq" id="WP_272446694.1">
    <property type="nucleotide sequence ID" value="NZ_JAMQKC010000011.1"/>
</dbReference>
<dbReference type="Proteomes" id="UP001145069">
    <property type="component" value="Unassembled WGS sequence"/>
</dbReference>
<keyword evidence="4" id="KW-1185">Reference proteome</keyword>
<dbReference type="InterPro" id="IPR047057">
    <property type="entry name" value="MerR_fam"/>
</dbReference>
<evidence type="ECO:0000259" key="2">
    <source>
        <dbReference type="PROSITE" id="PS50937"/>
    </source>
</evidence>
<dbReference type="EMBL" id="JAMQKC010000011">
    <property type="protein sequence ID" value="MDC3417626.1"/>
    <property type="molecule type" value="Genomic_DNA"/>
</dbReference>
<dbReference type="InterPro" id="IPR009061">
    <property type="entry name" value="DNA-bd_dom_put_sf"/>
</dbReference>
<accession>A0A9X4AF94</accession>
<keyword evidence="1" id="KW-0238">DNA-binding</keyword>
<dbReference type="Gene3D" id="1.10.1660.10">
    <property type="match status" value="1"/>
</dbReference>
<dbReference type="PROSITE" id="PS50937">
    <property type="entry name" value="HTH_MERR_2"/>
    <property type="match status" value="1"/>
</dbReference>
<gene>
    <name evidence="3" type="ORF">NC799_12030</name>
</gene>
<protein>
    <submittedName>
        <fullName evidence="3">MerR family transcriptional regulator</fullName>
    </submittedName>
</protein>
<dbReference type="PANTHER" id="PTHR30204:SF95">
    <property type="entry name" value="HTH-TYPE TRANSCRIPTIONAL REGULATOR CUER"/>
    <property type="match status" value="1"/>
</dbReference>
<dbReference type="GO" id="GO:0003700">
    <property type="term" value="F:DNA-binding transcription factor activity"/>
    <property type="evidence" value="ECO:0007669"/>
    <property type="project" value="InterPro"/>
</dbReference>
<evidence type="ECO:0000256" key="1">
    <source>
        <dbReference type="ARBA" id="ARBA00023125"/>
    </source>
</evidence>
<name>A0A9X4AF94_9BACI</name>
<feature type="domain" description="HTH merR-type" evidence="2">
    <location>
        <begin position="1"/>
        <end position="69"/>
    </location>
</feature>
<organism evidence="3 4">
    <name type="scientific">Aquibacillus salsiterrae</name>
    <dbReference type="NCBI Taxonomy" id="2950439"/>
    <lineage>
        <taxon>Bacteria</taxon>
        <taxon>Bacillati</taxon>
        <taxon>Bacillota</taxon>
        <taxon>Bacilli</taxon>
        <taxon>Bacillales</taxon>
        <taxon>Bacillaceae</taxon>
        <taxon>Aquibacillus</taxon>
    </lineage>
</organism>
<evidence type="ECO:0000313" key="4">
    <source>
        <dbReference type="Proteomes" id="UP001145069"/>
    </source>
</evidence>
<dbReference type="Pfam" id="PF13411">
    <property type="entry name" value="MerR_1"/>
    <property type="match status" value="1"/>
</dbReference>
<dbReference type="InterPro" id="IPR000551">
    <property type="entry name" value="MerR-type_HTH_dom"/>
</dbReference>
<dbReference type="SUPFAM" id="SSF46955">
    <property type="entry name" value="Putative DNA-binding domain"/>
    <property type="match status" value="1"/>
</dbReference>
<dbReference type="PANTHER" id="PTHR30204">
    <property type="entry name" value="REDOX-CYCLING DRUG-SENSING TRANSCRIPTIONAL ACTIVATOR SOXR"/>
    <property type="match status" value="1"/>
</dbReference>